<proteinExistence type="predicted"/>
<dbReference type="AlphaFoldDB" id="A0A2H1WPF9"/>
<sequence length="16" mass="1749">MVVSTVDPGAQELQQF</sequence>
<organism evidence="1">
    <name type="scientific">Spodoptera frugiperda</name>
    <name type="common">Fall armyworm</name>
    <dbReference type="NCBI Taxonomy" id="7108"/>
    <lineage>
        <taxon>Eukaryota</taxon>
        <taxon>Metazoa</taxon>
        <taxon>Ecdysozoa</taxon>
        <taxon>Arthropoda</taxon>
        <taxon>Hexapoda</taxon>
        <taxon>Insecta</taxon>
        <taxon>Pterygota</taxon>
        <taxon>Neoptera</taxon>
        <taxon>Endopterygota</taxon>
        <taxon>Lepidoptera</taxon>
        <taxon>Glossata</taxon>
        <taxon>Ditrysia</taxon>
        <taxon>Noctuoidea</taxon>
        <taxon>Noctuidae</taxon>
        <taxon>Amphipyrinae</taxon>
        <taxon>Spodoptera</taxon>
    </lineage>
</organism>
<accession>A0A2H1WPF9</accession>
<reference evidence="1" key="1">
    <citation type="submission" date="2016-07" db="EMBL/GenBank/DDBJ databases">
        <authorList>
            <person name="Bretaudeau A."/>
        </authorList>
    </citation>
    <scope>NUCLEOTIDE SEQUENCE</scope>
    <source>
        <strain evidence="1">Rice</strain>
        <tissue evidence="1">Whole body</tissue>
    </source>
</reference>
<evidence type="ECO:0000313" key="1">
    <source>
        <dbReference type="EMBL" id="SOQ54961.1"/>
    </source>
</evidence>
<gene>
    <name evidence="1" type="ORF">SFRICE_039007</name>
</gene>
<name>A0A2H1WPF9_SPOFR</name>
<dbReference type="EMBL" id="ODYU01010095">
    <property type="protein sequence ID" value="SOQ54961.1"/>
    <property type="molecule type" value="Genomic_DNA"/>
</dbReference>
<protein>
    <submittedName>
        <fullName evidence="1">SFRICE_039007</fullName>
    </submittedName>
</protein>